<dbReference type="Proteomes" id="UP001596072">
    <property type="component" value="Unassembled WGS sequence"/>
</dbReference>
<evidence type="ECO:0000313" key="1">
    <source>
        <dbReference type="EMBL" id="MFC5728411.1"/>
    </source>
</evidence>
<proteinExistence type="predicted"/>
<reference evidence="2" key="1">
    <citation type="journal article" date="2019" name="Int. J. Syst. Evol. Microbiol.">
        <title>The Global Catalogue of Microorganisms (GCM) 10K type strain sequencing project: providing services to taxonomists for standard genome sequencing and annotation.</title>
        <authorList>
            <consortium name="The Broad Institute Genomics Platform"/>
            <consortium name="The Broad Institute Genome Sequencing Center for Infectious Disease"/>
            <person name="Wu L."/>
            <person name="Ma J."/>
        </authorList>
    </citation>
    <scope>NUCLEOTIDE SEQUENCE [LARGE SCALE GENOMIC DNA]</scope>
    <source>
        <strain evidence="2">YIM 94188</strain>
    </source>
</reference>
<sequence length="165" mass="18619">MAGHIIYVHTTLSAPPEIVWDVVTDVARADQVFRSVKRSELLTEGEFDVDTCWREERTFFGHHGHEERRVIECDPPRRAVVETAVGRDIVRTAYRITPFGAEGDRTRLAMTTTLDTSGRSVLGRVEWSLLGGHSYERTHKMLEHDLEDIEAEVHRRGGGTGTHAA</sequence>
<accession>A0ABW0ZC40</accession>
<gene>
    <name evidence="1" type="ORF">ACFPQB_05740</name>
</gene>
<evidence type="ECO:0000313" key="2">
    <source>
        <dbReference type="Proteomes" id="UP001596072"/>
    </source>
</evidence>
<dbReference type="SUPFAM" id="SSF55961">
    <property type="entry name" value="Bet v1-like"/>
    <property type="match status" value="1"/>
</dbReference>
<dbReference type="Gene3D" id="3.30.530.20">
    <property type="match status" value="1"/>
</dbReference>
<dbReference type="Pfam" id="PF10604">
    <property type="entry name" value="Polyketide_cyc2"/>
    <property type="match status" value="1"/>
</dbReference>
<dbReference type="EMBL" id="JBHSNS010000001">
    <property type="protein sequence ID" value="MFC5728411.1"/>
    <property type="molecule type" value="Genomic_DNA"/>
</dbReference>
<name>A0ABW0ZC40_9ACTN</name>
<keyword evidence="2" id="KW-1185">Reference proteome</keyword>
<protein>
    <submittedName>
        <fullName evidence="1">SRPBCC family protein</fullName>
    </submittedName>
</protein>
<comment type="caution">
    <text evidence="1">The sequence shown here is derived from an EMBL/GenBank/DDBJ whole genome shotgun (WGS) entry which is preliminary data.</text>
</comment>
<dbReference type="InterPro" id="IPR023393">
    <property type="entry name" value="START-like_dom_sf"/>
</dbReference>
<organism evidence="1 2">
    <name type="scientific">Nocardioides vastitatis</name>
    <dbReference type="NCBI Taxonomy" id="2568655"/>
    <lineage>
        <taxon>Bacteria</taxon>
        <taxon>Bacillati</taxon>
        <taxon>Actinomycetota</taxon>
        <taxon>Actinomycetes</taxon>
        <taxon>Propionibacteriales</taxon>
        <taxon>Nocardioidaceae</taxon>
        <taxon>Nocardioides</taxon>
    </lineage>
</organism>
<dbReference type="InterPro" id="IPR019587">
    <property type="entry name" value="Polyketide_cyclase/dehydratase"/>
</dbReference>
<dbReference type="RefSeq" id="WP_136431400.1">
    <property type="nucleotide sequence ID" value="NZ_JBHSNS010000001.1"/>
</dbReference>